<comment type="caution">
    <text evidence="2">The sequence shown here is derived from an EMBL/GenBank/DDBJ whole genome shotgun (WGS) entry which is preliminary data.</text>
</comment>
<dbReference type="InterPro" id="IPR038078">
    <property type="entry name" value="PhoU-like_sf"/>
</dbReference>
<sequence>MCGWGSITVWLWVSKERRKEVIRMCIEHISKIVSVTEYAVKVLEAYASSSASEVRSWWNEVFKAEKEADDVKRRLIFELSSEVFHPIDRETILRLVLGSDDIAAYAKAWSRRVVLMLPLQERLPESTTSRLLTMGRKVVEATRLVKESVEKLVEEPRAVLELANKIERLEEEVDELRVSVFSEIIKLCDSSKTSFCILSKELMDSIEDAADKCEDVADILRSLALLAI</sequence>
<protein>
    <submittedName>
        <fullName evidence="2">DUF47 family protein</fullName>
    </submittedName>
</protein>
<evidence type="ECO:0000313" key="2">
    <source>
        <dbReference type="EMBL" id="HHQ51356.1"/>
    </source>
</evidence>
<dbReference type="InterPro" id="IPR018445">
    <property type="entry name" value="Put_Phosphate_transp_reg"/>
</dbReference>
<accession>A0A7J3Z9C1</accession>
<evidence type="ECO:0000256" key="1">
    <source>
        <dbReference type="ARBA" id="ARBA00008591"/>
    </source>
</evidence>
<name>A0A7J3Z9C1_9CREN</name>
<dbReference type="PANTHER" id="PTHR36536:SF3">
    <property type="entry name" value="UPF0111 PROTEIN HI_1603"/>
    <property type="match status" value="1"/>
</dbReference>
<dbReference type="AlphaFoldDB" id="A0A7J3Z9C1"/>
<comment type="similarity">
    <text evidence="1">Belongs to the UPF0111 family.</text>
</comment>
<proteinExistence type="inferred from homology"/>
<dbReference type="EMBL" id="DRYQ01000120">
    <property type="protein sequence ID" value="HHQ51356.1"/>
    <property type="molecule type" value="Genomic_DNA"/>
</dbReference>
<dbReference type="PANTHER" id="PTHR36536">
    <property type="entry name" value="UPF0111 PROTEIN HI_1603"/>
    <property type="match status" value="1"/>
</dbReference>
<gene>
    <name evidence="2" type="ORF">ENM66_08430</name>
</gene>
<dbReference type="Gene3D" id="1.20.58.220">
    <property type="entry name" value="Phosphate transport system protein phou homolog 2, domain 2"/>
    <property type="match status" value="1"/>
</dbReference>
<dbReference type="InterPro" id="IPR002727">
    <property type="entry name" value="DUF47"/>
</dbReference>
<dbReference type="SUPFAM" id="SSF109755">
    <property type="entry name" value="PhoU-like"/>
    <property type="match status" value="1"/>
</dbReference>
<dbReference type="Pfam" id="PF01865">
    <property type="entry name" value="PhoU_div"/>
    <property type="match status" value="1"/>
</dbReference>
<reference evidence="2" key="1">
    <citation type="journal article" date="2020" name="mSystems">
        <title>Genome- and Community-Level Interaction Insights into Carbon Utilization and Element Cycling Functions of Hydrothermarchaeota in Hydrothermal Sediment.</title>
        <authorList>
            <person name="Zhou Z."/>
            <person name="Liu Y."/>
            <person name="Xu W."/>
            <person name="Pan J."/>
            <person name="Luo Z.H."/>
            <person name="Li M."/>
        </authorList>
    </citation>
    <scope>NUCLEOTIDE SEQUENCE [LARGE SCALE GENOMIC DNA]</scope>
    <source>
        <strain evidence="2">SpSt-1105</strain>
    </source>
</reference>
<organism evidence="2">
    <name type="scientific">Ignisphaera aggregans</name>
    <dbReference type="NCBI Taxonomy" id="334771"/>
    <lineage>
        <taxon>Archaea</taxon>
        <taxon>Thermoproteota</taxon>
        <taxon>Thermoprotei</taxon>
        <taxon>Desulfurococcales</taxon>
        <taxon>Desulfurococcaceae</taxon>
        <taxon>Ignisphaera</taxon>
    </lineage>
</organism>